<dbReference type="Proteomes" id="UP001295794">
    <property type="component" value="Unassembled WGS sequence"/>
</dbReference>
<reference evidence="1" key="1">
    <citation type="submission" date="2023-11" db="EMBL/GenBank/DDBJ databases">
        <authorList>
            <person name="De Vega J J."/>
            <person name="De Vega J J."/>
        </authorList>
    </citation>
    <scope>NUCLEOTIDE SEQUENCE</scope>
</reference>
<dbReference type="AlphaFoldDB" id="A0AAD2I0V4"/>
<proteinExistence type="predicted"/>
<gene>
    <name evidence="1" type="ORF">MYCIT1_LOCUS38632</name>
</gene>
<comment type="caution">
    <text evidence="1">The sequence shown here is derived from an EMBL/GenBank/DDBJ whole genome shotgun (WGS) entry which is preliminary data.</text>
</comment>
<evidence type="ECO:0000313" key="1">
    <source>
        <dbReference type="EMBL" id="CAK5285016.1"/>
    </source>
</evidence>
<accession>A0AAD2I0V4</accession>
<dbReference type="EMBL" id="CAVNYO010000483">
    <property type="protein sequence ID" value="CAK5285016.1"/>
    <property type="molecule type" value="Genomic_DNA"/>
</dbReference>
<keyword evidence="2" id="KW-1185">Reference proteome</keyword>
<sequence length="130" mass="14720">MFRKLRETVSISIGIEHQTCLVKHILLSFSAPVPNLGCLRCLVIRRKIAKRLGESSHQITKECLLDVVVNWSDSFASVLKRREVVMETFCIEGCFIWSHSCTGADILRDRENTCDFCCSFVQVSVDPIGK</sequence>
<name>A0AAD2I0V4_9AGAR</name>
<organism evidence="1 2">
    <name type="scientific">Mycena citricolor</name>
    <dbReference type="NCBI Taxonomy" id="2018698"/>
    <lineage>
        <taxon>Eukaryota</taxon>
        <taxon>Fungi</taxon>
        <taxon>Dikarya</taxon>
        <taxon>Basidiomycota</taxon>
        <taxon>Agaricomycotina</taxon>
        <taxon>Agaricomycetes</taxon>
        <taxon>Agaricomycetidae</taxon>
        <taxon>Agaricales</taxon>
        <taxon>Marasmiineae</taxon>
        <taxon>Mycenaceae</taxon>
        <taxon>Mycena</taxon>
    </lineage>
</organism>
<protein>
    <submittedName>
        <fullName evidence="1">Uncharacterized protein</fullName>
    </submittedName>
</protein>
<evidence type="ECO:0000313" key="2">
    <source>
        <dbReference type="Proteomes" id="UP001295794"/>
    </source>
</evidence>